<dbReference type="InterPro" id="IPR003439">
    <property type="entry name" value="ABC_transporter-like_ATP-bd"/>
</dbReference>
<dbReference type="InterPro" id="IPR003593">
    <property type="entry name" value="AAA+_ATPase"/>
</dbReference>
<dbReference type="Proteomes" id="UP000036932">
    <property type="component" value="Unassembled WGS sequence"/>
</dbReference>
<dbReference type="OrthoDB" id="9762369at2"/>
<feature type="compositionally biased region" description="Low complexity" evidence="3">
    <location>
        <begin position="244"/>
        <end position="255"/>
    </location>
</feature>
<dbReference type="Pfam" id="PF00005">
    <property type="entry name" value="ABC_tran"/>
    <property type="match status" value="2"/>
</dbReference>
<evidence type="ECO:0000259" key="4">
    <source>
        <dbReference type="PROSITE" id="PS50893"/>
    </source>
</evidence>
<dbReference type="SUPFAM" id="SSF52540">
    <property type="entry name" value="P-loop containing nucleoside triphosphate hydrolases"/>
    <property type="match status" value="2"/>
</dbReference>
<accession>A0A0M1P4A4</accession>
<evidence type="ECO:0000256" key="1">
    <source>
        <dbReference type="ARBA" id="ARBA00022741"/>
    </source>
</evidence>
<dbReference type="InterPro" id="IPR027417">
    <property type="entry name" value="P-loop_NTPase"/>
</dbReference>
<dbReference type="PANTHER" id="PTHR42855:SF2">
    <property type="entry name" value="DRUG RESISTANCE ABC TRANSPORTER,ATP-BINDING PROTEIN"/>
    <property type="match status" value="1"/>
</dbReference>
<dbReference type="RefSeq" id="WP_054402285.1">
    <property type="nucleotide sequence ID" value="NZ_LIUT01000001.1"/>
</dbReference>
<proteinExistence type="predicted"/>
<dbReference type="InterPro" id="IPR051309">
    <property type="entry name" value="ABCF_ATPase"/>
</dbReference>
<feature type="domain" description="ABC transporter" evidence="4">
    <location>
        <begin position="296"/>
        <end position="485"/>
    </location>
</feature>
<dbReference type="EMBL" id="LIUT01000001">
    <property type="protein sequence ID" value="KOR89242.1"/>
    <property type="molecule type" value="Genomic_DNA"/>
</dbReference>
<evidence type="ECO:0000256" key="2">
    <source>
        <dbReference type="ARBA" id="ARBA00022840"/>
    </source>
</evidence>
<dbReference type="GO" id="GO:0016887">
    <property type="term" value="F:ATP hydrolysis activity"/>
    <property type="evidence" value="ECO:0007669"/>
    <property type="project" value="InterPro"/>
</dbReference>
<organism evidence="5 6">
    <name type="scientific">Paenibacillus solani</name>
    <dbReference type="NCBI Taxonomy" id="1705565"/>
    <lineage>
        <taxon>Bacteria</taxon>
        <taxon>Bacillati</taxon>
        <taxon>Bacillota</taxon>
        <taxon>Bacilli</taxon>
        <taxon>Bacillales</taxon>
        <taxon>Paenibacillaceae</taxon>
        <taxon>Paenibacillus</taxon>
    </lineage>
</organism>
<dbReference type="NCBIfam" id="NF000355">
    <property type="entry name" value="ribo_prot_ABC_F"/>
    <property type="match status" value="1"/>
</dbReference>
<comment type="caution">
    <text evidence="5">The sequence shown here is derived from an EMBL/GenBank/DDBJ whole genome shotgun (WGS) entry which is preliminary data.</text>
</comment>
<reference evidence="6" key="1">
    <citation type="submission" date="2015-08" db="EMBL/GenBank/DDBJ databases">
        <title>Genome sequencing project for genomic taxonomy and phylogenomics of Bacillus-like bacteria.</title>
        <authorList>
            <person name="Liu B."/>
            <person name="Wang J."/>
            <person name="Zhu Y."/>
            <person name="Liu G."/>
            <person name="Chen Q."/>
            <person name="Chen Z."/>
            <person name="Lan J."/>
            <person name="Che J."/>
            <person name="Ge C."/>
            <person name="Shi H."/>
            <person name="Pan Z."/>
            <person name="Liu X."/>
        </authorList>
    </citation>
    <scope>NUCLEOTIDE SEQUENCE [LARGE SCALE GENOMIC DNA]</scope>
    <source>
        <strain evidence="6">FJAT-22460</strain>
    </source>
</reference>
<dbReference type="PANTHER" id="PTHR42855">
    <property type="entry name" value="ABC TRANSPORTER ATP-BINDING SUBUNIT"/>
    <property type="match status" value="1"/>
</dbReference>
<keyword evidence="2" id="KW-0067">ATP-binding</keyword>
<evidence type="ECO:0000256" key="3">
    <source>
        <dbReference type="SAM" id="MobiDB-lite"/>
    </source>
</evidence>
<dbReference type="GO" id="GO:0005524">
    <property type="term" value="F:ATP binding"/>
    <property type="evidence" value="ECO:0007669"/>
    <property type="project" value="UniProtKB-KW"/>
</dbReference>
<feature type="region of interest" description="Disordered" evidence="3">
    <location>
        <begin position="214"/>
        <end position="258"/>
    </location>
</feature>
<sequence>MLLIKAKDIYVEFLGRGVLDIEQLELYECDRIGLVGANGAGKSTLLKALLGKIPLQHGKIAREGTFTYIPQLEEAVTQDVQDHAIAGKLGVSQVHVETMSSGEETRLKIAQALSGEAHGIFADEPTSHMDREGIDFLLNRLKHYSGALLIISHDRYFLDQVIDKIWELKEGKITEYWGGYTDYLAQKEEERKSQAAEYKQYVVERERLEQAFEEKKSQARKLDQKAKGADRKNRTDSGGRLGHQKSQGSKQQKLHNAAKNMERRIEALGEVTAPEAIRNVQFRQSKALELHNPFPVVGNEISKRFGDKVIFDNVSFQFPLGGKIAITGANGAGKTTLFNMIRDRESGIKLSPKAEIGYFVQTGYKFDRNQNVMTFMQENCECQVSDIRAVLASMGFTHQDVRKELSVLSGGEIIKLQLAKLLLGRHNILLMDEPSNFLDIPAVEALETIMRNYLGTIIFISHDARLLGGVADQVYEVSDGRLVLLK</sequence>
<dbReference type="NCBIfam" id="NF000168">
    <property type="entry name" value="ABCF_Msr_all"/>
    <property type="match status" value="1"/>
</dbReference>
<keyword evidence="6" id="KW-1185">Reference proteome</keyword>
<dbReference type="Gene3D" id="3.40.50.300">
    <property type="entry name" value="P-loop containing nucleotide triphosphate hydrolases"/>
    <property type="match status" value="3"/>
</dbReference>
<dbReference type="PATRIC" id="fig|1705565.3.peg.3713"/>
<gene>
    <name evidence="5" type="ORF">AM231_08780</name>
</gene>
<dbReference type="AlphaFoldDB" id="A0A0M1P4A4"/>
<dbReference type="SMART" id="SM00382">
    <property type="entry name" value="AAA"/>
    <property type="match status" value="2"/>
</dbReference>
<protein>
    <submittedName>
        <fullName evidence="5">ABC transporter</fullName>
    </submittedName>
</protein>
<dbReference type="PROSITE" id="PS50893">
    <property type="entry name" value="ABC_TRANSPORTER_2"/>
    <property type="match status" value="2"/>
</dbReference>
<feature type="domain" description="ABC transporter" evidence="4">
    <location>
        <begin position="4"/>
        <end position="195"/>
    </location>
</feature>
<keyword evidence="1" id="KW-0547">Nucleotide-binding</keyword>
<dbReference type="CDD" id="cd03221">
    <property type="entry name" value="ABCF_EF-3"/>
    <property type="match status" value="2"/>
</dbReference>
<feature type="compositionally biased region" description="Basic and acidic residues" evidence="3">
    <location>
        <begin position="214"/>
        <end position="237"/>
    </location>
</feature>
<evidence type="ECO:0000313" key="6">
    <source>
        <dbReference type="Proteomes" id="UP000036932"/>
    </source>
</evidence>
<name>A0A0M1P4A4_9BACL</name>
<evidence type="ECO:0000313" key="5">
    <source>
        <dbReference type="EMBL" id="KOR89242.1"/>
    </source>
</evidence>